<name>A0AAD9HP88_9PEZI</name>
<reference evidence="9" key="1">
    <citation type="submission" date="2021-06" db="EMBL/GenBank/DDBJ databases">
        <title>Comparative genomics, transcriptomics and evolutionary studies reveal genomic signatures of adaptation to plant cell wall in hemibiotrophic fungi.</title>
        <authorList>
            <consortium name="DOE Joint Genome Institute"/>
            <person name="Baroncelli R."/>
            <person name="Diaz J.F."/>
            <person name="Benocci T."/>
            <person name="Peng M."/>
            <person name="Battaglia E."/>
            <person name="Haridas S."/>
            <person name="Andreopoulos W."/>
            <person name="Labutti K."/>
            <person name="Pangilinan J."/>
            <person name="Floch G.L."/>
            <person name="Makela M.R."/>
            <person name="Henrissat B."/>
            <person name="Grigoriev I.V."/>
            <person name="Crouch J.A."/>
            <person name="De Vries R.P."/>
            <person name="Sukno S.A."/>
            <person name="Thon M.R."/>
        </authorList>
    </citation>
    <scope>NUCLEOTIDE SEQUENCE</scope>
    <source>
        <strain evidence="9">MAFF235873</strain>
    </source>
</reference>
<keyword evidence="10" id="KW-1185">Reference proteome</keyword>
<dbReference type="AlphaFoldDB" id="A0AAD9HP88"/>
<dbReference type="EMBL" id="MU842839">
    <property type="protein sequence ID" value="KAK2031569.1"/>
    <property type="molecule type" value="Genomic_DNA"/>
</dbReference>
<evidence type="ECO:0000256" key="7">
    <source>
        <dbReference type="SAM" id="Phobius"/>
    </source>
</evidence>
<comment type="similarity">
    <text evidence="5">Belongs to the SAT4 family.</text>
</comment>
<dbReference type="InterPro" id="IPR049326">
    <property type="entry name" value="Rhodopsin_dom_fungi"/>
</dbReference>
<evidence type="ECO:0000259" key="8">
    <source>
        <dbReference type="Pfam" id="PF20684"/>
    </source>
</evidence>
<dbReference type="GO" id="GO:0016020">
    <property type="term" value="C:membrane"/>
    <property type="evidence" value="ECO:0007669"/>
    <property type="project" value="UniProtKB-SubCell"/>
</dbReference>
<feature type="region of interest" description="Disordered" evidence="6">
    <location>
        <begin position="1"/>
        <end position="20"/>
    </location>
</feature>
<protein>
    <recommendedName>
        <fullName evidence="8">Rhodopsin domain-containing protein</fullName>
    </recommendedName>
</protein>
<feature type="transmembrane region" description="Helical" evidence="7">
    <location>
        <begin position="189"/>
        <end position="216"/>
    </location>
</feature>
<feature type="transmembrane region" description="Helical" evidence="7">
    <location>
        <begin position="124"/>
        <end position="143"/>
    </location>
</feature>
<sequence>MSGQDVAAQSANSTIPNPQKPEDVLHTVNLISHILALTLVSLFMETEAPSSYFTKLTLLSTTARIFRLHRKTVIGTYAFIIFLTLYTIPVFIMKMLICRPVAGFWNPAIKTTCFVQRDIYLADTTISAATDMAVLCLPIPVAVTLRMSWNKRLKVLAMLGSGGVATAASLVRLVVVIKLEESGDATVSLIRVTLLGTAEVTIGLMCACLPAINILFHRSSRESSQNTRGSSRTFELKFLKGSKLRTQSIRTTEVRQENTTHEKPPSPTQGEGRRSYIFPFERAHLPPSRKLGTDPETGAAPDEWCSGVVASPFAEPEAPDCSRKAVGP</sequence>
<feature type="region of interest" description="Disordered" evidence="6">
    <location>
        <begin position="251"/>
        <end position="304"/>
    </location>
</feature>
<dbReference type="Proteomes" id="UP001232148">
    <property type="component" value="Unassembled WGS sequence"/>
</dbReference>
<dbReference type="Pfam" id="PF20684">
    <property type="entry name" value="Fung_rhodopsin"/>
    <property type="match status" value="1"/>
</dbReference>
<dbReference type="InterPro" id="IPR052337">
    <property type="entry name" value="SAT4-like"/>
</dbReference>
<dbReference type="PANTHER" id="PTHR33048">
    <property type="entry name" value="PTH11-LIKE INTEGRAL MEMBRANE PROTEIN (AFU_ORTHOLOGUE AFUA_5G11245)"/>
    <property type="match status" value="1"/>
</dbReference>
<evidence type="ECO:0000256" key="2">
    <source>
        <dbReference type="ARBA" id="ARBA00022692"/>
    </source>
</evidence>
<accession>A0AAD9HP88</accession>
<keyword evidence="4 7" id="KW-0472">Membrane</keyword>
<comment type="caution">
    <text evidence="9">The sequence shown here is derived from an EMBL/GenBank/DDBJ whole genome shotgun (WGS) entry which is preliminary data.</text>
</comment>
<organism evidence="9 10">
    <name type="scientific">Colletotrichum zoysiae</name>
    <dbReference type="NCBI Taxonomy" id="1216348"/>
    <lineage>
        <taxon>Eukaryota</taxon>
        <taxon>Fungi</taxon>
        <taxon>Dikarya</taxon>
        <taxon>Ascomycota</taxon>
        <taxon>Pezizomycotina</taxon>
        <taxon>Sordariomycetes</taxon>
        <taxon>Hypocreomycetidae</taxon>
        <taxon>Glomerellales</taxon>
        <taxon>Glomerellaceae</taxon>
        <taxon>Colletotrichum</taxon>
        <taxon>Colletotrichum graminicola species complex</taxon>
    </lineage>
</organism>
<comment type="subcellular location">
    <subcellularLocation>
        <location evidence="1">Membrane</location>
        <topology evidence="1">Multi-pass membrane protein</topology>
    </subcellularLocation>
</comment>
<proteinExistence type="inferred from homology"/>
<evidence type="ECO:0000313" key="9">
    <source>
        <dbReference type="EMBL" id="KAK2031569.1"/>
    </source>
</evidence>
<evidence type="ECO:0000256" key="3">
    <source>
        <dbReference type="ARBA" id="ARBA00022989"/>
    </source>
</evidence>
<evidence type="ECO:0000256" key="4">
    <source>
        <dbReference type="ARBA" id="ARBA00023136"/>
    </source>
</evidence>
<evidence type="ECO:0000313" key="10">
    <source>
        <dbReference type="Proteomes" id="UP001232148"/>
    </source>
</evidence>
<keyword evidence="3 7" id="KW-1133">Transmembrane helix</keyword>
<dbReference type="PANTHER" id="PTHR33048:SF108">
    <property type="entry name" value="INTEGRAL MEMBRANE PROTEIN"/>
    <property type="match status" value="1"/>
</dbReference>
<feature type="transmembrane region" description="Helical" evidence="7">
    <location>
        <begin position="74"/>
        <end position="97"/>
    </location>
</feature>
<feature type="domain" description="Rhodopsin" evidence="8">
    <location>
        <begin position="50"/>
        <end position="218"/>
    </location>
</feature>
<evidence type="ECO:0000256" key="1">
    <source>
        <dbReference type="ARBA" id="ARBA00004141"/>
    </source>
</evidence>
<keyword evidence="2 7" id="KW-0812">Transmembrane</keyword>
<gene>
    <name evidence="9" type="ORF">LX32DRAFT_584641</name>
</gene>
<evidence type="ECO:0000256" key="6">
    <source>
        <dbReference type="SAM" id="MobiDB-lite"/>
    </source>
</evidence>
<evidence type="ECO:0000256" key="5">
    <source>
        <dbReference type="ARBA" id="ARBA00038359"/>
    </source>
</evidence>
<feature type="compositionally biased region" description="Polar residues" evidence="6">
    <location>
        <begin position="1"/>
        <end position="17"/>
    </location>
</feature>
<feature type="compositionally biased region" description="Basic and acidic residues" evidence="6">
    <location>
        <begin position="252"/>
        <end position="264"/>
    </location>
</feature>
<feature type="transmembrane region" description="Helical" evidence="7">
    <location>
        <begin position="155"/>
        <end position="177"/>
    </location>
</feature>